<dbReference type="InterPro" id="IPR009384">
    <property type="entry name" value="SwrD-like"/>
</dbReference>
<keyword evidence="1" id="KW-0969">Cilium</keyword>
<dbReference type="EMBL" id="FODJ01000001">
    <property type="protein sequence ID" value="SEN58659.1"/>
    <property type="molecule type" value="Genomic_DNA"/>
</dbReference>
<dbReference type="PANTHER" id="PTHR39185:SF1">
    <property type="entry name" value="SWARMING MOTILITY PROTEIN SWRD"/>
    <property type="match status" value="1"/>
</dbReference>
<dbReference type="Pfam" id="PF06289">
    <property type="entry name" value="FlbD"/>
    <property type="match status" value="1"/>
</dbReference>
<gene>
    <name evidence="1" type="ORF">SAMN04488134_101420</name>
</gene>
<dbReference type="RefSeq" id="WP_342708146.1">
    <property type="nucleotide sequence ID" value="NZ_FODJ01000001.1"/>
</dbReference>
<dbReference type="AlphaFoldDB" id="A0A1H8HRH0"/>
<protein>
    <submittedName>
        <fullName evidence="1">Flagellar protein FlbD</fullName>
    </submittedName>
</protein>
<organism evidence="1 2">
    <name type="scientific">Amphibacillus marinus</name>
    <dbReference type="NCBI Taxonomy" id="872970"/>
    <lineage>
        <taxon>Bacteria</taxon>
        <taxon>Bacillati</taxon>
        <taxon>Bacillota</taxon>
        <taxon>Bacilli</taxon>
        <taxon>Bacillales</taxon>
        <taxon>Bacillaceae</taxon>
        <taxon>Amphibacillus</taxon>
    </lineage>
</organism>
<evidence type="ECO:0000313" key="2">
    <source>
        <dbReference type="Proteomes" id="UP000199300"/>
    </source>
</evidence>
<keyword evidence="2" id="KW-1185">Reference proteome</keyword>
<keyword evidence="1" id="KW-0282">Flagellum</keyword>
<reference evidence="1 2" key="1">
    <citation type="submission" date="2016-10" db="EMBL/GenBank/DDBJ databases">
        <authorList>
            <person name="de Groot N.N."/>
        </authorList>
    </citation>
    <scope>NUCLEOTIDE SEQUENCE [LARGE SCALE GENOMIC DNA]</scope>
    <source>
        <strain evidence="1 2">CGMCC 1.10434</strain>
    </source>
</reference>
<keyword evidence="1" id="KW-0966">Cell projection</keyword>
<dbReference type="Proteomes" id="UP000199300">
    <property type="component" value="Unassembled WGS sequence"/>
</dbReference>
<proteinExistence type="predicted"/>
<accession>A0A1H8HRH0</accession>
<dbReference type="STRING" id="872970.SAMN04488134_101420"/>
<dbReference type="PANTHER" id="PTHR39185">
    <property type="entry name" value="SWARMING MOTILITY PROTEIN SWRD"/>
    <property type="match status" value="1"/>
</dbReference>
<evidence type="ECO:0000313" key="1">
    <source>
        <dbReference type="EMBL" id="SEN58659.1"/>
    </source>
</evidence>
<name>A0A1H8HRH0_9BACI</name>
<sequence length="88" mass="9868">MEQVLINLLLTYMIQLTHFRGDTFILNAMFIERVQALPDTTITLHSGKKLVVKESVDDVVLASMTYYQQIGLVGSQQKVGVNNDQQGV</sequence>